<keyword evidence="2" id="KW-1185">Reference proteome</keyword>
<sequence>MSSHHIVKDQQEPALLILDAQDFQFDQISSLLEWVPTVLVAENALDRVLSWGIKVDVILASPNFQKQNLQLLEEQYPVKFLSVQTNNYLEEGLQFLIASKHTAVNILGFDHREAFSLTEKLESLNIVLFDGPMRYFPARSGELKKWFPKGSLQLHAPEKSLIEMKIDKESQWIEVQYATFVEVNNEGLVTFKSLKPFWIGEMQIEEKFNELQLNIMWKSYPLKKSKYGI</sequence>
<comment type="caution">
    <text evidence="1">The sequence shown here is derived from an EMBL/GenBank/DDBJ whole genome shotgun (WGS) entry which is preliminary data.</text>
</comment>
<dbReference type="RefSeq" id="WP_290247708.1">
    <property type="nucleotide sequence ID" value="NZ_JAUFQT010000001.1"/>
</dbReference>
<name>A0ABV5J6Y8_9BACT</name>
<organism evidence="1 2">
    <name type="scientific">Echinicola jeungdonensis</name>
    <dbReference type="NCBI Taxonomy" id="709343"/>
    <lineage>
        <taxon>Bacteria</taxon>
        <taxon>Pseudomonadati</taxon>
        <taxon>Bacteroidota</taxon>
        <taxon>Cytophagia</taxon>
        <taxon>Cytophagales</taxon>
        <taxon>Cyclobacteriaceae</taxon>
        <taxon>Echinicola</taxon>
    </lineage>
</organism>
<protein>
    <submittedName>
        <fullName evidence="1">Thiamine pyrophosphokinase</fullName>
    </submittedName>
</protein>
<evidence type="ECO:0000313" key="2">
    <source>
        <dbReference type="Proteomes" id="UP001589654"/>
    </source>
</evidence>
<reference evidence="1 2" key="1">
    <citation type="submission" date="2024-09" db="EMBL/GenBank/DDBJ databases">
        <authorList>
            <person name="Sun Q."/>
            <person name="Mori K."/>
        </authorList>
    </citation>
    <scope>NUCLEOTIDE SEQUENCE [LARGE SCALE GENOMIC DNA]</scope>
    <source>
        <strain evidence="1 2">CECT 7682</strain>
    </source>
</reference>
<dbReference type="Proteomes" id="UP001589654">
    <property type="component" value="Unassembled WGS sequence"/>
</dbReference>
<dbReference type="EMBL" id="JBHMEW010000061">
    <property type="protein sequence ID" value="MFB9212426.1"/>
    <property type="molecule type" value="Genomic_DNA"/>
</dbReference>
<evidence type="ECO:0000313" key="1">
    <source>
        <dbReference type="EMBL" id="MFB9212426.1"/>
    </source>
</evidence>
<proteinExistence type="predicted"/>
<gene>
    <name evidence="1" type="ORF">ACFFUR_11470</name>
</gene>
<accession>A0ABV5J6Y8</accession>